<organism evidence="2 3">
    <name type="scientific">Tulasnella calospora MUT 4182</name>
    <dbReference type="NCBI Taxonomy" id="1051891"/>
    <lineage>
        <taxon>Eukaryota</taxon>
        <taxon>Fungi</taxon>
        <taxon>Dikarya</taxon>
        <taxon>Basidiomycota</taxon>
        <taxon>Agaricomycotina</taxon>
        <taxon>Agaricomycetes</taxon>
        <taxon>Cantharellales</taxon>
        <taxon>Tulasnellaceae</taxon>
        <taxon>Tulasnella</taxon>
    </lineage>
</organism>
<dbReference type="Proteomes" id="UP000054248">
    <property type="component" value="Unassembled WGS sequence"/>
</dbReference>
<evidence type="ECO:0000313" key="2">
    <source>
        <dbReference type="EMBL" id="KIO32834.1"/>
    </source>
</evidence>
<reference evidence="2 3" key="1">
    <citation type="submission" date="2014-04" db="EMBL/GenBank/DDBJ databases">
        <authorList>
            <consortium name="DOE Joint Genome Institute"/>
            <person name="Kuo A."/>
            <person name="Girlanda M."/>
            <person name="Perotto S."/>
            <person name="Kohler A."/>
            <person name="Nagy L.G."/>
            <person name="Floudas D."/>
            <person name="Copeland A."/>
            <person name="Barry K.W."/>
            <person name="Cichocki N."/>
            <person name="Veneault-Fourrey C."/>
            <person name="LaButti K."/>
            <person name="Lindquist E.A."/>
            <person name="Lipzen A."/>
            <person name="Lundell T."/>
            <person name="Morin E."/>
            <person name="Murat C."/>
            <person name="Sun H."/>
            <person name="Tunlid A."/>
            <person name="Henrissat B."/>
            <person name="Grigoriev I.V."/>
            <person name="Hibbett D.S."/>
            <person name="Martin F."/>
            <person name="Nordberg H.P."/>
            <person name="Cantor M.N."/>
            <person name="Hua S.X."/>
        </authorList>
    </citation>
    <scope>NUCLEOTIDE SEQUENCE [LARGE SCALE GENOMIC DNA]</scope>
    <source>
        <strain evidence="2 3">MUT 4182</strain>
    </source>
</reference>
<reference evidence="3" key="2">
    <citation type="submission" date="2015-01" db="EMBL/GenBank/DDBJ databases">
        <title>Evolutionary Origins and Diversification of the Mycorrhizal Mutualists.</title>
        <authorList>
            <consortium name="DOE Joint Genome Institute"/>
            <consortium name="Mycorrhizal Genomics Consortium"/>
            <person name="Kohler A."/>
            <person name="Kuo A."/>
            <person name="Nagy L.G."/>
            <person name="Floudas D."/>
            <person name="Copeland A."/>
            <person name="Barry K.W."/>
            <person name="Cichocki N."/>
            <person name="Veneault-Fourrey C."/>
            <person name="LaButti K."/>
            <person name="Lindquist E.A."/>
            <person name="Lipzen A."/>
            <person name="Lundell T."/>
            <person name="Morin E."/>
            <person name="Murat C."/>
            <person name="Riley R."/>
            <person name="Ohm R."/>
            <person name="Sun H."/>
            <person name="Tunlid A."/>
            <person name="Henrissat B."/>
            <person name="Grigoriev I.V."/>
            <person name="Hibbett D.S."/>
            <person name="Martin F."/>
        </authorList>
    </citation>
    <scope>NUCLEOTIDE SEQUENCE [LARGE SCALE GENOMIC DNA]</scope>
    <source>
        <strain evidence="3">MUT 4182</strain>
    </source>
</reference>
<dbReference type="EMBL" id="KN822952">
    <property type="protein sequence ID" value="KIO32834.1"/>
    <property type="molecule type" value="Genomic_DNA"/>
</dbReference>
<protein>
    <submittedName>
        <fullName evidence="2">Uncharacterized protein</fullName>
    </submittedName>
</protein>
<dbReference type="AlphaFoldDB" id="A0A0C3QVU3"/>
<sequence length="107" mass="11536">MASQDDELKSLAIFAFALVCLLVLAVGCDPCILIYGFRLMVDGRVDLLVPPLNMSPGSHARSCCRLLGICTRYSEVRTSPPAAIRRVRLSACRAVGDGSPQESIRLA</sequence>
<name>A0A0C3QVU3_9AGAM</name>
<evidence type="ECO:0000313" key="3">
    <source>
        <dbReference type="Proteomes" id="UP000054248"/>
    </source>
</evidence>
<feature type="transmembrane region" description="Helical" evidence="1">
    <location>
        <begin position="12"/>
        <end position="37"/>
    </location>
</feature>
<accession>A0A0C3QVU3</accession>
<gene>
    <name evidence="2" type="ORF">M407DRAFT_96213</name>
</gene>
<evidence type="ECO:0000256" key="1">
    <source>
        <dbReference type="SAM" id="Phobius"/>
    </source>
</evidence>
<keyword evidence="1" id="KW-0472">Membrane</keyword>
<keyword evidence="1" id="KW-0812">Transmembrane</keyword>
<proteinExistence type="predicted"/>
<keyword evidence="3" id="KW-1185">Reference proteome</keyword>
<keyword evidence="1" id="KW-1133">Transmembrane helix</keyword>
<dbReference type="HOGENOM" id="CLU_2211894_0_0_1"/>